<name>A0A6B2M504_9BACT</name>
<dbReference type="AlphaFoldDB" id="A0A6B2M504"/>
<dbReference type="Gene3D" id="3.40.50.450">
    <property type="match status" value="1"/>
</dbReference>
<proteinExistence type="predicted"/>
<dbReference type="Proteomes" id="UP000478417">
    <property type="component" value="Unassembled WGS sequence"/>
</dbReference>
<accession>A0A6B2M504</accession>
<dbReference type="RefSeq" id="WP_238710831.1">
    <property type="nucleotide sequence ID" value="NZ_JAAGNX010000003.1"/>
</dbReference>
<protein>
    <submittedName>
        <fullName evidence="1">Uncharacterized protein</fullName>
    </submittedName>
</protein>
<gene>
    <name evidence="1" type="ORF">G0Q06_12930</name>
</gene>
<comment type="caution">
    <text evidence="1">The sequence shown here is derived from an EMBL/GenBank/DDBJ whole genome shotgun (WGS) entry which is preliminary data.</text>
</comment>
<sequence length="131" mass="14886">MSVYIASKTRHAPRWRSLRSEGQPIISSWLDESDDGQTKCFSELAERCISEASQADVVLLYWEPNADIHGALIEAGAALASGRMVVQVDESEEDTFSKVFKNHPRWKSVKSLEEAFEFLHSRQENGYHNSR</sequence>
<evidence type="ECO:0000313" key="2">
    <source>
        <dbReference type="Proteomes" id="UP000478417"/>
    </source>
</evidence>
<evidence type="ECO:0000313" key="1">
    <source>
        <dbReference type="EMBL" id="NDV63362.1"/>
    </source>
</evidence>
<reference evidence="1 2" key="1">
    <citation type="submission" date="2020-02" db="EMBL/GenBank/DDBJ databases">
        <title>Albibacoteraceae fam. nov., the first described family within the subdivision 4 Verrucomicrobia.</title>
        <authorList>
            <person name="Xi F."/>
        </authorList>
    </citation>
    <scope>NUCLEOTIDE SEQUENCE [LARGE SCALE GENOMIC DNA]</scope>
    <source>
        <strain evidence="1 2">CK1056</strain>
    </source>
</reference>
<dbReference type="EMBL" id="JAAGNX010000003">
    <property type="protein sequence ID" value="NDV63362.1"/>
    <property type="molecule type" value="Genomic_DNA"/>
</dbReference>
<keyword evidence="2" id="KW-1185">Reference proteome</keyword>
<organism evidence="1 2">
    <name type="scientific">Oceanipulchritudo coccoides</name>
    <dbReference type="NCBI Taxonomy" id="2706888"/>
    <lineage>
        <taxon>Bacteria</taxon>
        <taxon>Pseudomonadati</taxon>
        <taxon>Verrucomicrobiota</taxon>
        <taxon>Opitutia</taxon>
        <taxon>Puniceicoccales</taxon>
        <taxon>Oceanipulchritudinaceae</taxon>
        <taxon>Oceanipulchritudo</taxon>
    </lineage>
</organism>